<evidence type="ECO:0000256" key="1">
    <source>
        <dbReference type="ARBA" id="ARBA00001913"/>
    </source>
</evidence>
<evidence type="ECO:0000313" key="10">
    <source>
        <dbReference type="Proteomes" id="UP000546464"/>
    </source>
</evidence>
<evidence type="ECO:0000256" key="3">
    <source>
        <dbReference type="ARBA" id="ARBA00022723"/>
    </source>
</evidence>
<accession>A0A842HGD3</accession>
<keyword evidence="4 7" id="KW-0732">Signal</keyword>
<evidence type="ECO:0000313" key="9">
    <source>
        <dbReference type="EMBL" id="MBC2595240.1"/>
    </source>
</evidence>
<keyword evidence="5" id="KW-0378">Hydrolase</keyword>
<evidence type="ECO:0000259" key="8">
    <source>
        <dbReference type="Pfam" id="PF00884"/>
    </source>
</evidence>
<dbReference type="GO" id="GO:0005737">
    <property type="term" value="C:cytoplasm"/>
    <property type="evidence" value="ECO:0007669"/>
    <property type="project" value="TreeGrafter"/>
</dbReference>
<reference evidence="9 10" key="1">
    <citation type="submission" date="2020-07" db="EMBL/GenBank/DDBJ databases">
        <authorList>
            <person name="Feng X."/>
        </authorList>
    </citation>
    <scope>NUCLEOTIDE SEQUENCE [LARGE SCALE GENOMIC DNA]</scope>
    <source>
        <strain evidence="9 10">JCM31066</strain>
    </source>
</reference>
<dbReference type="Gene3D" id="3.40.720.10">
    <property type="entry name" value="Alkaline Phosphatase, subunit A"/>
    <property type="match status" value="1"/>
</dbReference>
<dbReference type="PANTHER" id="PTHR45953">
    <property type="entry name" value="IDURONATE 2-SULFATASE"/>
    <property type="match status" value="1"/>
</dbReference>
<dbReference type="CDD" id="cd16030">
    <property type="entry name" value="iduronate-2-sulfatase"/>
    <property type="match status" value="1"/>
</dbReference>
<organism evidence="9 10">
    <name type="scientific">Ruficoccus amylovorans</name>
    <dbReference type="NCBI Taxonomy" id="1804625"/>
    <lineage>
        <taxon>Bacteria</taxon>
        <taxon>Pseudomonadati</taxon>
        <taxon>Verrucomicrobiota</taxon>
        <taxon>Opitutia</taxon>
        <taxon>Puniceicoccales</taxon>
        <taxon>Cerasicoccaceae</taxon>
        <taxon>Ruficoccus</taxon>
    </lineage>
</organism>
<name>A0A842HGD3_9BACT</name>
<gene>
    <name evidence="9" type="ORF">H5P28_13310</name>
</gene>
<dbReference type="RefSeq" id="WP_185676197.1">
    <property type="nucleotide sequence ID" value="NZ_JACHVB010000035.1"/>
</dbReference>
<evidence type="ECO:0000256" key="2">
    <source>
        <dbReference type="ARBA" id="ARBA00008779"/>
    </source>
</evidence>
<dbReference type="AlphaFoldDB" id="A0A842HGD3"/>
<dbReference type="InterPro" id="IPR017850">
    <property type="entry name" value="Alkaline_phosphatase_core_sf"/>
</dbReference>
<dbReference type="PROSITE" id="PS51257">
    <property type="entry name" value="PROKAR_LIPOPROTEIN"/>
    <property type="match status" value="1"/>
</dbReference>
<evidence type="ECO:0000256" key="4">
    <source>
        <dbReference type="ARBA" id="ARBA00022729"/>
    </source>
</evidence>
<dbReference type="GO" id="GO:0004423">
    <property type="term" value="F:iduronate-2-sulfatase activity"/>
    <property type="evidence" value="ECO:0007669"/>
    <property type="project" value="InterPro"/>
</dbReference>
<proteinExistence type="inferred from homology"/>
<comment type="cofactor">
    <cofactor evidence="1">
        <name>Ca(2+)</name>
        <dbReference type="ChEBI" id="CHEBI:29108"/>
    </cofactor>
</comment>
<keyword evidence="10" id="KW-1185">Reference proteome</keyword>
<sequence length="487" mass="54998">MFSKQRANRAVLLVTILSACTYPATATPPPERPNILFIATDDLRNDLGCYGNDVVKTPNLDALSRRGVLFTNAYAQQALCNPSRASLMTGMRPDTTQVWNLSSHFRDKLPDIKTLPQWFKEHGYTAIGIGKIYHNHGRASEDPLSWSQPQVMHVNSHYEDIAIVNGQPVREFNRNIKVEKLDVPDEAYFDGRIAQLAITRLRELKAEAQPFFLAVGFWKPHLPFNAPRKYWDLYDPADIGLPSPGEWPQDAPQIAWHNSRELLGDNAPLPDDATALELRHGYYAAISYLDAQVGKVLDELEALGLADNTIVVFWSDHGFHLGEQALWCKTSNFELDTRAPLIIAVPENGYAHGDKCTTPVELLDIYPTLVQLGGLPLPSDLEGQSLVPLLKNPEQPIERAAFSQHPRPAYLKAKASPTAMGYTVRTSRHRYTEWREWENGMLIDAEFYDYDSRLTETRNLINDPDKHEEIEAIRKILHQQFPPSSAD</sequence>
<comment type="similarity">
    <text evidence="2">Belongs to the sulfatase family.</text>
</comment>
<dbReference type="SUPFAM" id="SSF53649">
    <property type="entry name" value="Alkaline phosphatase-like"/>
    <property type="match status" value="1"/>
</dbReference>
<evidence type="ECO:0000256" key="7">
    <source>
        <dbReference type="SAM" id="SignalP"/>
    </source>
</evidence>
<keyword evidence="6" id="KW-0106">Calcium</keyword>
<evidence type="ECO:0000256" key="5">
    <source>
        <dbReference type="ARBA" id="ARBA00022801"/>
    </source>
</evidence>
<dbReference type="PANTHER" id="PTHR45953:SF1">
    <property type="entry name" value="IDURONATE 2-SULFATASE"/>
    <property type="match status" value="1"/>
</dbReference>
<comment type="caution">
    <text evidence="9">The sequence shown here is derived from an EMBL/GenBank/DDBJ whole genome shotgun (WGS) entry which is preliminary data.</text>
</comment>
<dbReference type="Pfam" id="PF00884">
    <property type="entry name" value="Sulfatase"/>
    <property type="match status" value="1"/>
</dbReference>
<dbReference type="GO" id="GO:0046872">
    <property type="term" value="F:metal ion binding"/>
    <property type="evidence" value="ECO:0007669"/>
    <property type="project" value="UniProtKB-KW"/>
</dbReference>
<evidence type="ECO:0000256" key="6">
    <source>
        <dbReference type="ARBA" id="ARBA00022837"/>
    </source>
</evidence>
<dbReference type="Proteomes" id="UP000546464">
    <property type="component" value="Unassembled WGS sequence"/>
</dbReference>
<feature type="signal peptide" evidence="7">
    <location>
        <begin position="1"/>
        <end position="26"/>
    </location>
</feature>
<protein>
    <submittedName>
        <fullName evidence="9">Sulfatase</fullName>
    </submittedName>
</protein>
<dbReference type="InterPro" id="IPR000917">
    <property type="entry name" value="Sulfatase_N"/>
</dbReference>
<feature type="chain" id="PRO_5032849286" evidence="7">
    <location>
        <begin position="27"/>
        <end position="487"/>
    </location>
</feature>
<keyword evidence="3" id="KW-0479">Metal-binding</keyword>
<feature type="domain" description="Sulfatase N-terminal" evidence="8">
    <location>
        <begin position="33"/>
        <end position="374"/>
    </location>
</feature>
<dbReference type="InterPro" id="IPR035874">
    <property type="entry name" value="IDS"/>
</dbReference>
<dbReference type="EMBL" id="JACHVB010000035">
    <property type="protein sequence ID" value="MBC2595240.1"/>
    <property type="molecule type" value="Genomic_DNA"/>
</dbReference>